<comment type="subcellular location">
    <subcellularLocation>
        <location evidence="1">Cytoplasm</location>
    </subcellularLocation>
</comment>
<protein>
    <recommendedName>
        <fullName evidence="7">TROVE domain-containing protein</fullName>
    </recommendedName>
</protein>
<comment type="similarity">
    <text evidence="2">Belongs to the Ro 60 kDa family.</text>
</comment>
<evidence type="ECO:0000256" key="3">
    <source>
        <dbReference type="ARBA" id="ARBA00022490"/>
    </source>
</evidence>
<feature type="domain" description="TROVE" evidence="7">
    <location>
        <begin position="1"/>
        <end position="355"/>
    </location>
</feature>
<dbReference type="PANTHER" id="PTHR14202:SF0">
    <property type="entry name" value="RNA-BINDING PROTEIN RO60"/>
    <property type="match status" value="1"/>
</dbReference>
<accession>A0AAD9KVG6</accession>
<dbReference type="PROSITE" id="PS50988">
    <property type="entry name" value="TROVE"/>
    <property type="match status" value="1"/>
</dbReference>
<evidence type="ECO:0000313" key="8">
    <source>
        <dbReference type="EMBL" id="KAK2178428.1"/>
    </source>
</evidence>
<dbReference type="Pfam" id="PF05731">
    <property type="entry name" value="TROVE"/>
    <property type="match status" value="2"/>
</dbReference>
<dbReference type="Gene3D" id="3.40.50.410">
    <property type="entry name" value="von Willebrand factor, type A domain"/>
    <property type="match status" value="1"/>
</dbReference>
<dbReference type="InterPro" id="IPR056800">
    <property type="entry name" value="vWA_Ro60"/>
</dbReference>
<dbReference type="SUPFAM" id="SSF140864">
    <property type="entry name" value="TROVE domain-like"/>
    <property type="match status" value="1"/>
</dbReference>
<dbReference type="InterPro" id="IPR040322">
    <property type="entry name" value="TROVE2"/>
</dbReference>
<organism evidence="8 9">
    <name type="scientific">Ridgeia piscesae</name>
    <name type="common">Tubeworm</name>
    <dbReference type="NCBI Taxonomy" id="27915"/>
    <lineage>
        <taxon>Eukaryota</taxon>
        <taxon>Metazoa</taxon>
        <taxon>Spiralia</taxon>
        <taxon>Lophotrochozoa</taxon>
        <taxon>Annelida</taxon>
        <taxon>Polychaeta</taxon>
        <taxon>Sedentaria</taxon>
        <taxon>Canalipalpata</taxon>
        <taxon>Sabellida</taxon>
        <taxon>Siboglinidae</taxon>
        <taxon>Ridgeia</taxon>
    </lineage>
</organism>
<evidence type="ECO:0000256" key="2">
    <source>
        <dbReference type="ARBA" id="ARBA00007814"/>
    </source>
</evidence>
<keyword evidence="6" id="KW-0687">Ribonucleoprotein</keyword>
<dbReference type="GO" id="GO:1990904">
    <property type="term" value="C:ribonucleoprotein complex"/>
    <property type="evidence" value="ECO:0007669"/>
    <property type="project" value="UniProtKB-KW"/>
</dbReference>
<evidence type="ECO:0000256" key="5">
    <source>
        <dbReference type="ARBA" id="ARBA00022884"/>
    </source>
</evidence>
<keyword evidence="5" id="KW-0694">RNA-binding</keyword>
<evidence type="ECO:0000256" key="6">
    <source>
        <dbReference type="ARBA" id="ARBA00023274"/>
    </source>
</evidence>
<evidence type="ECO:0000256" key="4">
    <source>
        <dbReference type="ARBA" id="ARBA00022723"/>
    </source>
</evidence>
<dbReference type="EMBL" id="JAODUO010000544">
    <property type="protein sequence ID" value="KAK2178428.1"/>
    <property type="molecule type" value="Genomic_DNA"/>
</dbReference>
<dbReference type="Proteomes" id="UP001209878">
    <property type="component" value="Unassembled WGS sequence"/>
</dbReference>
<name>A0AAD9KVG6_RIDPI</name>
<comment type="caution">
    <text evidence="8">The sequence shown here is derived from an EMBL/GenBank/DDBJ whole genome shotgun (WGS) entry which is preliminary data.</text>
</comment>
<keyword evidence="3" id="KW-0963">Cytoplasm</keyword>
<dbReference type="InterPro" id="IPR036465">
    <property type="entry name" value="vWFA_dom_sf"/>
</dbReference>
<dbReference type="GO" id="GO:0005737">
    <property type="term" value="C:cytoplasm"/>
    <property type="evidence" value="ECO:0007669"/>
    <property type="project" value="UniProtKB-SubCell"/>
</dbReference>
<dbReference type="InterPro" id="IPR037214">
    <property type="entry name" value="TROVE_dom_sf"/>
</dbReference>
<evidence type="ECO:0000313" key="9">
    <source>
        <dbReference type="Proteomes" id="UP001209878"/>
    </source>
</evidence>
<keyword evidence="9" id="KW-1185">Reference proteome</keyword>
<keyword evidence="4" id="KW-0479">Metal-binding</keyword>
<dbReference type="Pfam" id="PF25045">
    <property type="entry name" value="vWA_Ro60"/>
    <property type="match status" value="1"/>
</dbReference>
<reference evidence="8" key="1">
    <citation type="journal article" date="2023" name="Mol. Biol. Evol.">
        <title>Third-Generation Sequencing Reveals the Adaptive Role of the Epigenome in Three Deep-Sea Polychaetes.</title>
        <authorList>
            <person name="Perez M."/>
            <person name="Aroh O."/>
            <person name="Sun Y."/>
            <person name="Lan Y."/>
            <person name="Juniper S.K."/>
            <person name="Young C.R."/>
            <person name="Angers B."/>
            <person name="Qian P.Y."/>
        </authorList>
    </citation>
    <scope>NUCLEOTIDE SEQUENCE</scope>
    <source>
        <strain evidence="8">R07B-5</strain>
    </source>
</reference>
<evidence type="ECO:0000256" key="1">
    <source>
        <dbReference type="ARBA" id="ARBA00004496"/>
    </source>
</evidence>
<dbReference type="GO" id="GO:0046872">
    <property type="term" value="F:metal ion binding"/>
    <property type="evidence" value="ECO:0007669"/>
    <property type="project" value="UniProtKB-KW"/>
</dbReference>
<gene>
    <name evidence="8" type="ORF">NP493_544g00000</name>
</gene>
<dbReference type="AlphaFoldDB" id="A0AAD9KVG6"/>
<proteinExistence type="inferred from homology"/>
<dbReference type="GO" id="GO:0003723">
    <property type="term" value="F:RNA binding"/>
    <property type="evidence" value="ECO:0007669"/>
    <property type="project" value="UniProtKB-KW"/>
</dbReference>
<dbReference type="PANTHER" id="PTHR14202">
    <property type="entry name" value="60 KDA RIBONUCLEOPROTEIN SSA/RO"/>
    <property type="match status" value="1"/>
</dbReference>
<sequence>MPQPVCSELQRLERFLCLGKDSAVYHCQTDVSSQKYSSSDVQLVKAVLHLDNGGALAIGTILSFSRNGRAAVRHPALFALAVCARCGDQETKNGVYDALSDVCHIPTDLFYFLSQHVKVGELCDLDGRGWGRAIRRALSRWYLDNPDELQLARHVTKYPQRHRWRHLDVLRVAHIKTPRQNAALGFILEYIRHGLRPAKRRFRRQSVGDVADFLTAVKDVKSRSLDEGQLVSTIRTHRLNREHILTEWLSSPQIWKALLPNMPVMAMIRNLGRMTSLEILKSGSDEAAHVISRLQNRSLLMSARLHPFYLLHALRTYNNGHGDKGRLVWKPNSDIVKELELAFNQSFTFTEPTGQRFLLAVDITTTCEGCHIDPSTAAAVLAMQIARRETEFEIVYFTEEIIPKTIDASMQLTTVMQLMPGSTDPTHTSCDCSKPIRWALDGDKDFDVFIIFTSCRTVTNETNVMTTLLEYRQRFNTQHTKLVVVTMSNNDCIIGDDRDHFILNVVGFDINGLELINDFIRRMS</sequence>
<dbReference type="InterPro" id="IPR008858">
    <property type="entry name" value="TROVE_dom"/>
</dbReference>
<dbReference type="SUPFAM" id="SSF53300">
    <property type="entry name" value="vWA-like"/>
    <property type="match status" value="1"/>
</dbReference>
<evidence type="ECO:0000259" key="7">
    <source>
        <dbReference type="PROSITE" id="PS50988"/>
    </source>
</evidence>